<reference evidence="1 2" key="1">
    <citation type="submission" date="2016-10" db="EMBL/GenBank/DDBJ databases">
        <authorList>
            <person name="de Groot N.N."/>
        </authorList>
    </citation>
    <scope>NUCLEOTIDE SEQUENCE [LARGE SCALE GENOMIC DNA]</scope>
    <source>
        <strain evidence="1 2">CGMCC 4.6533</strain>
    </source>
</reference>
<proteinExistence type="predicted"/>
<organism evidence="1 2">
    <name type="scientific">Nonomuraea jiangxiensis</name>
    <dbReference type="NCBI Taxonomy" id="633440"/>
    <lineage>
        <taxon>Bacteria</taxon>
        <taxon>Bacillati</taxon>
        <taxon>Actinomycetota</taxon>
        <taxon>Actinomycetes</taxon>
        <taxon>Streptosporangiales</taxon>
        <taxon>Streptosporangiaceae</taxon>
        <taxon>Nonomuraea</taxon>
    </lineage>
</organism>
<keyword evidence="2" id="KW-1185">Reference proteome</keyword>
<accession>A0A1G8LJ72</accession>
<protein>
    <submittedName>
        <fullName evidence="1">Uncharacterized protein</fullName>
    </submittedName>
</protein>
<evidence type="ECO:0000313" key="1">
    <source>
        <dbReference type="EMBL" id="SDI55665.1"/>
    </source>
</evidence>
<evidence type="ECO:0000313" key="2">
    <source>
        <dbReference type="Proteomes" id="UP000199202"/>
    </source>
</evidence>
<dbReference type="EMBL" id="FNDJ01000006">
    <property type="protein sequence ID" value="SDI55665.1"/>
    <property type="molecule type" value="Genomic_DNA"/>
</dbReference>
<name>A0A1G8LJ72_9ACTN</name>
<dbReference type="AlphaFoldDB" id="A0A1G8LJ72"/>
<gene>
    <name evidence="1" type="ORF">SAMN05421869_106109</name>
</gene>
<dbReference type="Proteomes" id="UP000199202">
    <property type="component" value="Unassembled WGS sequence"/>
</dbReference>
<sequence>MMERRDRRAVLADAAIGVGASIAPLPGTQESRDELHQSIRLLLEAMIHQAGSVIQVFERPGPATAP</sequence>